<dbReference type="PRINTS" id="PR00090">
    <property type="entry name" value="RNGDIOXGNASE"/>
</dbReference>
<keyword evidence="7" id="KW-0411">Iron-sulfur</keyword>
<dbReference type="SUPFAM" id="SSF50022">
    <property type="entry name" value="ISP domain"/>
    <property type="match status" value="1"/>
</dbReference>
<dbReference type="Pfam" id="PF00355">
    <property type="entry name" value="Rieske"/>
    <property type="match status" value="1"/>
</dbReference>
<evidence type="ECO:0000259" key="9">
    <source>
        <dbReference type="PROSITE" id="PS51296"/>
    </source>
</evidence>
<dbReference type="PANTHER" id="PTHR43756:SF5">
    <property type="entry name" value="CHOLINE MONOOXYGENASE, CHLOROPLASTIC"/>
    <property type="match status" value="1"/>
</dbReference>
<dbReference type="InterPro" id="IPR015879">
    <property type="entry name" value="Ring_hydroxy_dOase_asu_C_dom"/>
</dbReference>
<evidence type="ECO:0000256" key="7">
    <source>
        <dbReference type="ARBA" id="ARBA00023014"/>
    </source>
</evidence>
<accession>A0A228HPB8</accession>
<dbReference type="RefSeq" id="WP_043185285.1">
    <property type="nucleotide sequence ID" value="NZ_CP184470.1"/>
</dbReference>
<dbReference type="EMBL" id="NKFA01000040">
    <property type="protein sequence ID" value="OXI32036.1"/>
    <property type="molecule type" value="Genomic_DNA"/>
</dbReference>
<evidence type="ECO:0000313" key="11">
    <source>
        <dbReference type="Proteomes" id="UP000214600"/>
    </source>
</evidence>
<protein>
    <submittedName>
        <fullName evidence="10">Ring-hydroxylating oxygenase subunit alpha</fullName>
    </submittedName>
</protein>
<dbReference type="Proteomes" id="UP000214600">
    <property type="component" value="Unassembled WGS sequence"/>
</dbReference>
<proteinExistence type="inferred from homology"/>
<dbReference type="AlphaFoldDB" id="A0A228HPB8"/>
<organism evidence="10 11">
    <name type="scientific">Burkholderia aenigmatica</name>
    <dbReference type="NCBI Taxonomy" id="2015348"/>
    <lineage>
        <taxon>Bacteria</taxon>
        <taxon>Pseudomonadati</taxon>
        <taxon>Pseudomonadota</taxon>
        <taxon>Betaproteobacteria</taxon>
        <taxon>Burkholderiales</taxon>
        <taxon>Burkholderiaceae</taxon>
        <taxon>Burkholderia</taxon>
        <taxon>Burkholderia cepacia complex</taxon>
    </lineage>
</organism>
<comment type="similarity">
    <text evidence="2">Belongs to the bacterial ring-hydroxylating dioxygenase alpha subunit family.</text>
</comment>
<dbReference type="PROSITE" id="PS51296">
    <property type="entry name" value="RIESKE"/>
    <property type="match status" value="1"/>
</dbReference>
<evidence type="ECO:0000256" key="5">
    <source>
        <dbReference type="ARBA" id="ARBA00023002"/>
    </source>
</evidence>
<dbReference type="GeneID" id="99664664"/>
<evidence type="ECO:0000256" key="3">
    <source>
        <dbReference type="ARBA" id="ARBA00022714"/>
    </source>
</evidence>
<sequence>MSECLAQQDLEIAGRAFNAKDVAASSTLNAKCYTDPKYFDAEMDAVFRRSWQWVCHAEKVREPGAYYVADVAGRSIAVVRDRAGGLRAFYNVCKHRAHHLLAGEGKARVITCPYHAWSYNLDGGLRQAPMTETLVDFRKEEICLSQVQVEEFCGFVYVNMDPAAASLASQSGDLKAEIDRFAPDVDTLTFARRLQFDIRSNWKNVVDNFLECYHCPTAHKDFVSLLQFDTYKVTTHGIYSSHMAKGGNTGNTAYSVEGATCDDHAVWWVWPNTCLLRYPGRANFLVLNIIPVAPDRTIETYDFYFESAEPTPQEIEAINYIRDVLQQEDIDLVESVQRGMSTPAFESGRIVSDPQQSGMSEHALHHFHGLVLKAYQDALK</sequence>
<gene>
    <name evidence="10" type="ORF">CFB84_40890</name>
</gene>
<evidence type="ECO:0000256" key="2">
    <source>
        <dbReference type="ARBA" id="ARBA00008751"/>
    </source>
</evidence>
<dbReference type="OrthoDB" id="9790995at2"/>
<keyword evidence="5" id="KW-0560">Oxidoreductase</keyword>
<dbReference type="SUPFAM" id="SSF55961">
    <property type="entry name" value="Bet v1-like"/>
    <property type="match status" value="1"/>
</dbReference>
<dbReference type="GO" id="GO:0016491">
    <property type="term" value="F:oxidoreductase activity"/>
    <property type="evidence" value="ECO:0007669"/>
    <property type="project" value="UniProtKB-KW"/>
</dbReference>
<dbReference type="CDD" id="cd08886">
    <property type="entry name" value="RHO_alpha_C_2"/>
    <property type="match status" value="1"/>
</dbReference>
<keyword evidence="3" id="KW-0001">2Fe-2S</keyword>
<name>A0A228HPB8_9BURK</name>
<evidence type="ECO:0000256" key="4">
    <source>
        <dbReference type="ARBA" id="ARBA00022723"/>
    </source>
</evidence>
<dbReference type="PROSITE" id="PS00570">
    <property type="entry name" value="RING_HYDROXYL_ALPHA"/>
    <property type="match status" value="1"/>
</dbReference>
<keyword evidence="6" id="KW-0408">Iron</keyword>
<comment type="cofactor">
    <cofactor evidence="1">
        <name>Fe cation</name>
        <dbReference type="ChEBI" id="CHEBI:24875"/>
    </cofactor>
</comment>
<reference evidence="10 11" key="2">
    <citation type="submission" date="2017-08" db="EMBL/GenBank/DDBJ databases">
        <title>WGS of novel Burkholderia cepaca complex species.</title>
        <authorList>
            <person name="Lipuma J."/>
            <person name="Spilker T."/>
        </authorList>
    </citation>
    <scope>NUCLEOTIDE SEQUENCE [LARGE SCALE GENOMIC DNA]</scope>
    <source>
        <strain evidence="10 11">AU17325</strain>
    </source>
</reference>
<evidence type="ECO:0000256" key="1">
    <source>
        <dbReference type="ARBA" id="ARBA00001962"/>
    </source>
</evidence>
<dbReference type="InterPro" id="IPR017941">
    <property type="entry name" value="Rieske_2Fe-2S"/>
</dbReference>
<feature type="domain" description="Rieske" evidence="9">
    <location>
        <begin position="51"/>
        <end position="158"/>
    </location>
</feature>
<dbReference type="InterPro" id="IPR015881">
    <property type="entry name" value="ARHD_Rieske_2Fe_2S"/>
</dbReference>
<dbReference type="PANTHER" id="PTHR43756">
    <property type="entry name" value="CHOLINE MONOOXYGENASE, CHLOROPLASTIC"/>
    <property type="match status" value="1"/>
</dbReference>
<keyword evidence="4" id="KW-0479">Metal-binding</keyword>
<evidence type="ECO:0000313" key="10">
    <source>
        <dbReference type="EMBL" id="OXI32036.1"/>
    </source>
</evidence>
<dbReference type="InterPro" id="IPR036922">
    <property type="entry name" value="Rieske_2Fe-2S_sf"/>
</dbReference>
<evidence type="ECO:0000256" key="6">
    <source>
        <dbReference type="ARBA" id="ARBA00023004"/>
    </source>
</evidence>
<evidence type="ECO:0000256" key="8">
    <source>
        <dbReference type="ARBA" id="ARBA00023027"/>
    </source>
</evidence>
<dbReference type="GO" id="GO:0051537">
    <property type="term" value="F:2 iron, 2 sulfur cluster binding"/>
    <property type="evidence" value="ECO:0007669"/>
    <property type="project" value="UniProtKB-KW"/>
</dbReference>
<dbReference type="Gene3D" id="3.90.380.10">
    <property type="entry name" value="Naphthalene 1,2-dioxygenase Alpha Subunit, Chain A, domain 1"/>
    <property type="match status" value="2"/>
</dbReference>
<keyword evidence="8" id="KW-0520">NAD</keyword>
<dbReference type="InterPro" id="IPR001663">
    <property type="entry name" value="Rng_hydr_dOase-A"/>
</dbReference>
<dbReference type="Pfam" id="PF00848">
    <property type="entry name" value="Ring_hydroxyl_A"/>
    <property type="match status" value="1"/>
</dbReference>
<dbReference type="GO" id="GO:0005506">
    <property type="term" value="F:iron ion binding"/>
    <property type="evidence" value="ECO:0007669"/>
    <property type="project" value="InterPro"/>
</dbReference>
<reference evidence="11" key="1">
    <citation type="submission" date="2017-06" db="EMBL/GenBank/DDBJ databases">
        <authorList>
            <person name="LiPuma J."/>
            <person name="Spilker T."/>
        </authorList>
    </citation>
    <scope>NUCLEOTIDE SEQUENCE [LARGE SCALE GENOMIC DNA]</scope>
    <source>
        <strain evidence="11">AU17325</strain>
    </source>
</reference>
<dbReference type="Gene3D" id="2.102.10.10">
    <property type="entry name" value="Rieske [2Fe-2S] iron-sulphur domain"/>
    <property type="match status" value="1"/>
</dbReference>
<comment type="caution">
    <text evidence="10">The sequence shown here is derived from an EMBL/GenBank/DDBJ whole genome shotgun (WGS) entry which is preliminary data.</text>
</comment>
<dbReference type="CDD" id="cd03469">
    <property type="entry name" value="Rieske_RO_Alpha_N"/>
    <property type="match status" value="1"/>
</dbReference>